<evidence type="ECO:0000313" key="1">
    <source>
        <dbReference type="EMBL" id="GIY65015.1"/>
    </source>
</evidence>
<organism evidence="1 2">
    <name type="scientific">Caerostris darwini</name>
    <dbReference type="NCBI Taxonomy" id="1538125"/>
    <lineage>
        <taxon>Eukaryota</taxon>
        <taxon>Metazoa</taxon>
        <taxon>Ecdysozoa</taxon>
        <taxon>Arthropoda</taxon>
        <taxon>Chelicerata</taxon>
        <taxon>Arachnida</taxon>
        <taxon>Araneae</taxon>
        <taxon>Araneomorphae</taxon>
        <taxon>Entelegynae</taxon>
        <taxon>Araneoidea</taxon>
        <taxon>Araneidae</taxon>
        <taxon>Caerostris</taxon>
    </lineage>
</organism>
<keyword evidence="2" id="KW-1185">Reference proteome</keyword>
<proteinExistence type="predicted"/>
<evidence type="ECO:0000313" key="2">
    <source>
        <dbReference type="Proteomes" id="UP001054837"/>
    </source>
</evidence>
<name>A0AAV4V504_9ARAC</name>
<dbReference type="AlphaFoldDB" id="A0AAV4V504"/>
<gene>
    <name evidence="1" type="ORF">CDAR_77621</name>
</gene>
<dbReference type="Proteomes" id="UP001054837">
    <property type="component" value="Unassembled WGS sequence"/>
</dbReference>
<protein>
    <submittedName>
        <fullName evidence="1">Uncharacterized protein</fullName>
    </submittedName>
</protein>
<sequence length="172" mass="19506">MEDTHQGNNPGKQLFPRSRPTTKFPWCVLDLPIDHCLFKEHPWHSPSIMFLLGAALFFPASSESTNGIRVMKWTSRDGSDTCLGTLPREPVCLLDRLMFRLGMGGKLNKTILLIVTLITLKKNSFATVARLEFGWSWGVIIQKKLDVKPEINTQVYRRNNGYFGPSGLREVT</sequence>
<comment type="caution">
    <text evidence="1">The sequence shown here is derived from an EMBL/GenBank/DDBJ whole genome shotgun (WGS) entry which is preliminary data.</text>
</comment>
<dbReference type="EMBL" id="BPLQ01012370">
    <property type="protein sequence ID" value="GIY65015.1"/>
    <property type="molecule type" value="Genomic_DNA"/>
</dbReference>
<accession>A0AAV4V504</accession>
<reference evidence="1 2" key="1">
    <citation type="submission" date="2021-06" db="EMBL/GenBank/DDBJ databases">
        <title>Caerostris darwini draft genome.</title>
        <authorList>
            <person name="Kono N."/>
            <person name="Arakawa K."/>
        </authorList>
    </citation>
    <scope>NUCLEOTIDE SEQUENCE [LARGE SCALE GENOMIC DNA]</scope>
</reference>